<dbReference type="Proteomes" id="UP000546642">
    <property type="component" value="Unassembled WGS sequence"/>
</dbReference>
<dbReference type="EMBL" id="JACHDS010000001">
    <property type="protein sequence ID" value="MBB6173305.1"/>
    <property type="molecule type" value="Genomic_DNA"/>
</dbReference>
<keyword evidence="2" id="KW-0812">Transmembrane</keyword>
<keyword evidence="2" id="KW-0472">Membrane</keyword>
<accession>A0A7W9YJH9</accession>
<feature type="transmembrane region" description="Helical" evidence="2">
    <location>
        <begin position="122"/>
        <end position="147"/>
    </location>
</feature>
<dbReference type="AlphaFoldDB" id="A0A7W9YJH9"/>
<reference evidence="3 4" key="1">
    <citation type="submission" date="2020-08" db="EMBL/GenBank/DDBJ databases">
        <title>Sequencing the genomes of 1000 actinobacteria strains.</title>
        <authorList>
            <person name="Klenk H.-P."/>
        </authorList>
    </citation>
    <scope>NUCLEOTIDE SEQUENCE [LARGE SCALE GENOMIC DNA]</scope>
    <source>
        <strain evidence="3 4">DSM 46659</strain>
    </source>
</reference>
<sequence length="152" mass="15070">MSVSLSPDSESPDVLAQSPGPGRGHRGAVAVSFLAYTALLVLGFAVGLVGGLAAGWLSWLWAAGTGARVAAAVAAGLALVLLYTGGRVAGWAMGSRLGAVMPAVGWTLAAFAYLVHTTGGSIVLTATAVDFVYLYGGLAALALAVVLTPARS</sequence>
<feature type="transmembrane region" description="Helical" evidence="2">
    <location>
        <begin position="33"/>
        <end position="59"/>
    </location>
</feature>
<evidence type="ECO:0000313" key="3">
    <source>
        <dbReference type="EMBL" id="MBB6173305.1"/>
    </source>
</evidence>
<dbReference type="RefSeq" id="WP_184076619.1">
    <property type="nucleotide sequence ID" value="NZ_JACHDS010000001.1"/>
</dbReference>
<feature type="transmembrane region" description="Helical" evidence="2">
    <location>
        <begin position="65"/>
        <end position="85"/>
    </location>
</feature>
<gene>
    <name evidence="3" type="ORF">HNR23_003365</name>
</gene>
<organism evidence="3 4">
    <name type="scientific">Nocardiopsis mwathae</name>
    <dbReference type="NCBI Taxonomy" id="1472723"/>
    <lineage>
        <taxon>Bacteria</taxon>
        <taxon>Bacillati</taxon>
        <taxon>Actinomycetota</taxon>
        <taxon>Actinomycetes</taxon>
        <taxon>Streptosporangiales</taxon>
        <taxon>Nocardiopsidaceae</taxon>
        <taxon>Nocardiopsis</taxon>
    </lineage>
</organism>
<feature type="region of interest" description="Disordered" evidence="1">
    <location>
        <begin position="1"/>
        <end position="23"/>
    </location>
</feature>
<comment type="caution">
    <text evidence="3">The sequence shown here is derived from an EMBL/GenBank/DDBJ whole genome shotgun (WGS) entry which is preliminary data.</text>
</comment>
<keyword evidence="2" id="KW-1133">Transmembrane helix</keyword>
<evidence type="ECO:0000256" key="1">
    <source>
        <dbReference type="SAM" id="MobiDB-lite"/>
    </source>
</evidence>
<keyword evidence="4" id="KW-1185">Reference proteome</keyword>
<protein>
    <submittedName>
        <fullName evidence="3">Uncharacterized protein</fullName>
    </submittedName>
</protein>
<name>A0A7W9YJH9_9ACTN</name>
<proteinExistence type="predicted"/>
<evidence type="ECO:0000256" key="2">
    <source>
        <dbReference type="SAM" id="Phobius"/>
    </source>
</evidence>
<feature type="transmembrane region" description="Helical" evidence="2">
    <location>
        <begin position="97"/>
        <end position="116"/>
    </location>
</feature>
<evidence type="ECO:0000313" key="4">
    <source>
        <dbReference type="Proteomes" id="UP000546642"/>
    </source>
</evidence>